<dbReference type="Pfam" id="PF00682">
    <property type="entry name" value="HMGL-like"/>
    <property type="match status" value="1"/>
</dbReference>
<dbReference type="PROSITE" id="PS00816">
    <property type="entry name" value="AIPM_HOMOCIT_SYNTH_2"/>
    <property type="match status" value="1"/>
</dbReference>
<accession>A0A1X7CIE6</accession>
<dbReference type="PANTHER" id="PTHR42880">
    <property type="entry name" value="HOMOCITRATE SYNTHASE"/>
    <property type="match status" value="1"/>
</dbReference>
<keyword evidence="2" id="KW-0808">Transferase</keyword>
<dbReference type="RefSeq" id="WP_085098989.1">
    <property type="nucleotide sequence ID" value="NZ_FWZU01000001.1"/>
</dbReference>
<dbReference type="GO" id="GO:0046912">
    <property type="term" value="F:acyltransferase activity, acyl groups converted into alkyl on transfer"/>
    <property type="evidence" value="ECO:0007669"/>
    <property type="project" value="InterPro"/>
</dbReference>
<protein>
    <submittedName>
        <fullName evidence="4">Homocitrate synthase NifV</fullName>
    </submittedName>
</protein>
<evidence type="ECO:0000256" key="2">
    <source>
        <dbReference type="ARBA" id="ARBA00022679"/>
    </source>
</evidence>
<evidence type="ECO:0000313" key="5">
    <source>
        <dbReference type="Proteomes" id="UP000192906"/>
    </source>
</evidence>
<sequence length="372" mass="39839">MLIDTTLREGAQLFGAYFNIDTRKRIVAGLVALGIDEVELGWVGQEDLQELAEYGRSLNGNTKFSVWSPCREEDVITVSKLPVDRINIGVPVSDLHIEKRLGLDRAGLLKKLTKTVETAKNHGLRYVSIGLEDLSRADEAFALTVALLAKVSGASRIRLADSLGQLTPKATENLVQLFSSQINIDFAVHCHDDFGMATANAVTALGAGAKYVDVSVLGIGERSGISATEELIAYLSLNNENHPYSTEGLVDLCSFVSSAAGVTIARTKAVVGTDIFACESGLHAHALSKSPELFEPYNPELVGKTRKLAVGGKSGKSAVASALSDGEIAPLVKDFSERNLSALTQAVRKLSCELMRPLTKGELVELTLNSEK</sequence>
<dbReference type="InterPro" id="IPR000891">
    <property type="entry name" value="PYR_CT"/>
</dbReference>
<dbReference type="InterPro" id="IPR002034">
    <property type="entry name" value="AIPM/Hcit_synth_CS"/>
</dbReference>
<dbReference type="Gene3D" id="1.10.238.260">
    <property type="match status" value="1"/>
</dbReference>
<dbReference type="PROSITE" id="PS50991">
    <property type="entry name" value="PYR_CT"/>
    <property type="match status" value="1"/>
</dbReference>
<dbReference type="Pfam" id="PF22617">
    <property type="entry name" value="HCS_D2"/>
    <property type="match status" value="1"/>
</dbReference>
<evidence type="ECO:0000256" key="1">
    <source>
        <dbReference type="ARBA" id="ARBA00006154"/>
    </source>
</evidence>
<feature type="domain" description="Pyruvate carboxyltransferase" evidence="3">
    <location>
        <begin position="1"/>
        <end position="250"/>
    </location>
</feature>
<dbReference type="Proteomes" id="UP000192906">
    <property type="component" value="Unassembled WGS sequence"/>
</dbReference>
<name>A0A1X7CIE6_9BACT</name>
<dbReference type="EMBL" id="FWZU01000001">
    <property type="protein sequence ID" value="SME97173.1"/>
    <property type="molecule type" value="Genomic_DNA"/>
</dbReference>
<dbReference type="PANTHER" id="PTHR42880:SF1">
    <property type="entry name" value="ISOPROPYLMALATE_HOMOCITRATE_CITRAMALATE SYNTHASE FAMILY PROTEIN"/>
    <property type="match status" value="1"/>
</dbReference>
<dbReference type="GO" id="GO:0019752">
    <property type="term" value="P:carboxylic acid metabolic process"/>
    <property type="evidence" value="ECO:0007669"/>
    <property type="project" value="InterPro"/>
</dbReference>
<dbReference type="SUPFAM" id="SSF51569">
    <property type="entry name" value="Aldolase"/>
    <property type="match status" value="1"/>
</dbReference>
<proteinExistence type="inferred from homology"/>
<dbReference type="InterPro" id="IPR054691">
    <property type="entry name" value="LeuA/HCS_post-cat"/>
</dbReference>
<dbReference type="OrthoDB" id="9803573at2"/>
<comment type="similarity">
    <text evidence="1">Belongs to the alpha-IPM synthase/homocitrate synthase family.</text>
</comment>
<evidence type="ECO:0000259" key="3">
    <source>
        <dbReference type="PROSITE" id="PS50991"/>
    </source>
</evidence>
<organism evidence="4 5">
    <name type="scientific">Desulfovibrio gilichinskyi</name>
    <dbReference type="NCBI Taxonomy" id="1519643"/>
    <lineage>
        <taxon>Bacteria</taxon>
        <taxon>Pseudomonadati</taxon>
        <taxon>Thermodesulfobacteriota</taxon>
        <taxon>Desulfovibrionia</taxon>
        <taxon>Desulfovibrionales</taxon>
        <taxon>Desulfovibrionaceae</taxon>
        <taxon>Desulfovibrio</taxon>
    </lineage>
</organism>
<reference evidence="5" key="1">
    <citation type="submission" date="2017-04" db="EMBL/GenBank/DDBJ databases">
        <authorList>
            <person name="Varghese N."/>
            <person name="Submissions S."/>
        </authorList>
    </citation>
    <scope>NUCLEOTIDE SEQUENCE [LARGE SCALE GENOMIC DNA]</scope>
    <source>
        <strain evidence="5">K3S</strain>
    </source>
</reference>
<dbReference type="Gene3D" id="3.20.20.70">
    <property type="entry name" value="Aldolase class I"/>
    <property type="match status" value="1"/>
</dbReference>
<dbReference type="AlphaFoldDB" id="A0A1X7CIE6"/>
<dbReference type="InterPro" id="IPR013785">
    <property type="entry name" value="Aldolase_TIM"/>
</dbReference>
<dbReference type="STRING" id="1519643.SAMN06295933_0938"/>
<keyword evidence="5" id="KW-1185">Reference proteome</keyword>
<evidence type="ECO:0000313" key="4">
    <source>
        <dbReference type="EMBL" id="SME97173.1"/>
    </source>
</evidence>
<gene>
    <name evidence="4" type="ORF">SAMN06295933_0938</name>
</gene>